<dbReference type="InterPro" id="IPR017932">
    <property type="entry name" value="GATase_2_dom"/>
</dbReference>
<dbReference type="GO" id="GO:0004360">
    <property type="term" value="F:glutamine-fructose-6-phosphate transaminase (isomerizing) activity"/>
    <property type="evidence" value="ECO:0007669"/>
    <property type="project" value="UniProtKB-UniRule"/>
</dbReference>
<evidence type="ECO:0000313" key="14">
    <source>
        <dbReference type="Proteomes" id="UP000478995"/>
    </source>
</evidence>
<organism evidence="13 14">
    <name type="scientific">Clostridium botulinum</name>
    <dbReference type="NCBI Taxonomy" id="1491"/>
    <lineage>
        <taxon>Bacteria</taxon>
        <taxon>Bacillati</taxon>
        <taxon>Bacillota</taxon>
        <taxon>Clostridia</taxon>
        <taxon>Eubacteriales</taxon>
        <taxon>Clostridiaceae</taxon>
        <taxon>Clostridium</taxon>
    </lineage>
</organism>
<dbReference type="PANTHER" id="PTHR10937">
    <property type="entry name" value="GLUCOSAMINE--FRUCTOSE-6-PHOSPHATE AMINOTRANSFERASE, ISOMERIZING"/>
    <property type="match status" value="1"/>
</dbReference>
<dbReference type="Proteomes" id="UP000478995">
    <property type="component" value="Unassembled WGS sequence"/>
</dbReference>
<keyword evidence="6 10" id="KW-0032">Aminotransferase</keyword>
<feature type="domain" description="SIS" evidence="12">
    <location>
        <begin position="457"/>
        <end position="598"/>
    </location>
</feature>
<evidence type="ECO:0000256" key="7">
    <source>
        <dbReference type="ARBA" id="ARBA00022679"/>
    </source>
</evidence>
<dbReference type="FunFam" id="3.40.50.10490:FF:000001">
    <property type="entry name" value="Glutamine--fructose-6-phosphate aminotransferase [isomerizing]"/>
    <property type="match status" value="1"/>
</dbReference>
<keyword evidence="7 10" id="KW-0808">Transferase</keyword>
<evidence type="ECO:0000256" key="1">
    <source>
        <dbReference type="ARBA" id="ARBA00001031"/>
    </source>
</evidence>
<accession>A0A846J6P0</accession>
<dbReference type="InterPro" id="IPR005855">
    <property type="entry name" value="GFAT"/>
</dbReference>
<dbReference type="NCBIfam" id="TIGR01135">
    <property type="entry name" value="glmS"/>
    <property type="match status" value="1"/>
</dbReference>
<comment type="caution">
    <text evidence="13">The sequence shown here is derived from an EMBL/GenBank/DDBJ whole genome shotgun (WGS) entry which is preliminary data.</text>
</comment>
<dbReference type="GO" id="GO:0097367">
    <property type="term" value="F:carbohydrate derivative binding"/>
    <property type="evidence" value="ECO:0007669"/>
    <property type="project" value="InterPro"/>
</dbReference>
<sequence>MCGIVGYVGFRKASDVIVDGLSKLEYRGYDSAGIAVNDGKEIEFQKYKGRLNVLSENLENKPMEGTIGIGHTRWATHGVPSDVNSHPHLNMDETIAVVHNGIIENYMEIKEWLVSEGVKFKSETDTEVIAHLVDHYYEGDLLQAVFKAIKKLRGAYALGVVCKDNPEQLVAVRKDSPLIVGIGENENFIASDVPAILKYTRDVYFLDNGEVVTLEKDKIKIYNEKEEEITKEPFHVMWDVEAASKGGYDHFMIKEINEQPNGIKETLVRRLDENGKIKLDDIKLTKEDLDEINKVYIVACGTAYNAGITGRYAIERFAKIAVETDVASEFRYRNPFIDDKTLIIVVSQSGETADTLAVVREGKEKGARVLAITNVVGSSIAREADDVFYTWAGPEVAVASTKAYTTQLVALYMIALDMGIKRGTITEEFYNDIISELKLIPEKVQKILDQHDDIKEIAKEIKDNEHAFYIGRGLDYNLSLEGSLKIKEISYMHAEAFAAGELKHGTIALIEENTPVVATMTQTDLFEKSISNIKEVKSRGAHVIAITQEGNKEAEQVADKVIYIPRTNDILQSIIAVVPHQLLAYYVAILKDRDVDKPRNLAKSVTVE</sequence>
<dbReference type="NCBIfam" id="NF001484">
    <property type="entry name" value="PRK00331.1"/>
    <property type="match status" value="1"/>
</dbReference>
<dbReference type="InterPro" id="IPR035466">
    <property type="entry name" value="GlmS/AgaS_SIS"/>
</dbReference>
<dbReference type="PANTHER" id="PTHR10937:SF0">
    <property type="entry name" value="GLUTAMINE--FRUCTOSE-6-PHOSPHATE TRANSAMINASE (ISOMERIZING)"/>
    <property type="match status" value="1"/>
</dbReference>
<feature type="domain" description="SIS" evidence="12">
    <location>
        <begin position="285"/>
        <end position="424"/>
    </location>
</feature>
<evidence type="ECO:0000259" key="11">
    <source>
        <dbReference type="PROSITE" id="PS51278"/>
    </source>
</evidence>
<dbReference type="InterPro" id="IPR035490">
    <property type="entry name" value="GlmS/FrlB_SIS"/>
</dbReference>
<dbReference type="GO" id="GO:0006487">
    <property type="term" value="P:protein N-linked glycosylation"/>
    <property type="evidence" value="ECO:0007669"/>
    <property type="project" value="TreeGrafter"/>
</dbReference>
<name>A0A846J6P0_CLOBO</name>
<dbReference type="Gene3D" id="3.40.50.10490">
    <property type="entry name" value="Glucose-6-phosphate isomerase like protein, domain 1"/>
    <property type="match status" value="2"/>
</dbReference>
<dbReference type="GO" id="GO:0005829">
    <property type="term" value="C:cytosol"/>
    <property type="evidence" value="ECO:0007669"/>
    <property type="project" value="TreeGrafter"/>
</dbReference>
<feature type="active site" description="Nucleophile; for GATase activity" evidence="10">
    <location>
        <position position="2"/>
    </location>
</feature>
<keyword evidence="9" id="KW-0315">Glutamine amidotransferase</keyword>
<dbReference type="RefSeq" id="WP_012704701.1">
    <property type="nucleotide sequence ID" value="NZ_CP013847.1"/>
</dbReference>
<feature type="initiator methionine" description="Removed" evidence="10">
    <location>
        <position position="1"/>
    </location>
</feature>
<dbReference type="PROSITE" id="PS51464">
    <property type="entry name" value="SIS"/>
    <property type="match status" value="2"/>
</dbReference>
<evidence type="ECO:0000256" key="5">
    <source>
        <dbReference type="ARBA" id="ARBA00022490"/>
    </source>
</evidence>
<keyword evidence="5 10" id="KW-0963">Cytoplasm</keyword>
<dbReference type="InterPro" id="IPR047084">
    <property type="entry name" value="GFAT_N"/>
</dbReference>
<dbReference type="InterPro" id="IPR001347">
    <property type="entry name" value="SIS_dom"/>
</dbReference>
<dbReference type="CDD" id="cd05009">
    <property type="entry name" value="SIS_GlmS_GlmD_2"/>
    <property type="match status" value="1"/>
</dbReference>
<dbReference type="GO" id="GO:0006047">
    <property type="term" value="P:UDP-N-acetylglucosamine metabolic process"/>
    <property type="evidence" value="ECO:0007669"/>
    <property type="project" value="TreeGrafter"/>
</dbReference>
<dbReference type="GO" id="GO:0005975">
    <property type="term" value="P:carbohydrate metabolic process"/>
    <property type="evidence" value="ECO:0007669"/>
    <property type="project" value="UniProtKB-UniRule"/>
</dbReference>
<feature type="active site" description="For Fru-6P isomerization activity" evidence="10">
    <location>
        <position position="603"/>
    </location>
</feature>
<dbReference type="CDD" id="cd00714">
    <property type="entry name" value="GFAT"/>
    <property type="match status" value="1"/>
</dbReference>
<dbReference type="CDD" id="cd05008">
    <property type="entry name" value="SIS_GlmS_GlmD_1"/>
    <property type="match status" value="1"/>
</dbReference>
<feature type="domain" description="Glutamine amidotransferase type-2" evidence="11">
    <location>
        <begin position="2"/>
        <end position="217"/>
    </location>
</feature>
<dbReference type="HAMAP" id="MF_00164">
    <property type="entry name" value="GlmS"/>
    <property type="match status" value="1"/>
</dbReference>
<dbReference type="Pfam" id="PF13522">
    <property type="entry name" value="GATase_6"/>
    <property type="match status" value="1"/>
</dbReference>
<dbReference type="Pfam" id="PF01380">
    <property type="entry name" value="SIS"/>
    <property type="match status" value="2"/>
</dbReference>
<dbReference type="AlphaFoldDB" id="A0A846J6P0"/>
<dbReference type="InterPro" id="IPR046348">
    <property type="entry name" value="SIS_dom_sf"/>
</dbReference>
<dbReference type="PROSITE" id="PS51278">
    <property type="entry name" value="GATASE_TYPE_2"/>
    <property type="match status" value="1"/>
</dbReference>
<protein>
    <recommendedName>
        <fullName evidence="4 10">Glutamine--fructose-6-phosphate aminotransferase [isomerizing]</fullName>
        <ecNumber evidence="3 10">2.6.1.16</ecNumber>
    </recommendedName>
    <alternativeName>
        <fullName evidence="10">D-fructose-6-phosphate amidotransferase</fullName>
    </alternativeName>
    <alternativeName>
        <fullName evidence="10">GFAT</fullName>
    </alternativeName>
    <alternativeName>
        <fullName evidence="10">Glucosamine-6-phosphate synthase</fullName>
    </alternativeName>
    <alternativeName>
        <fullName evidence="10">Hexosephosphate aminotransferase</fullName>
    </alternativeName>
    <alternativeName>
        <fullName evidence="10">L-glutamine--D-fructose-6-phosphate amidotransferase</fullName>
    </alternativeName>
</protein>
<evidence type="ECO:0000256" key="3">
    <source>
        <dbReference type="ARBA" id="ARBA00012916"/>
    </source>
</evidence>
<comment type="catalytic activity">
    <reaction evidence="1 10">
        <text>D-fructose 6-phosphate + L-glutamine = D-glucosamine 6-phosphate + L-glutamate</text>
        <dbReference type="Rhea" id="RHEA:13237"/>
        <dbReference type="ChEBI" id="CHEBI:29985"/>
        <dbReference type="ChEBI" id="CHEBI:58359"/>
        <dbReference type="ChEBI" id="CHEBI:58725"/>
        <dbReference type="ChEBI" id="CHEBI:61527"/>
        <dbReference type="EC" id="2.6.1.16"/>
    </reaction>
</comment>
<dbReference type="FunFam" id="3.40.50.10490:FF:000022">
    <property type="entry name" value="Glutamine--fructose-6-phosphate aminotransferase [isomerizing]"/>
    <property type="match status" value="1"/>
</dbReference>
<dbReference type="SUPFAM" id="SSF56235">
    <property type="entry name" value="N-terminal nucleophile aminohydrolases (Ntn hydrolases)"/>
    <property type="match status" value="1"/>
</dbReference>
<keyword evidence="8" id="KW-0677">Repeat</keyword>
<evidence type="ECO:0000313" key="13">
    <source>
        <dbReference type="EMBL" id="NFG17863.1"/>
    </source>
</evidence>
<dbReference type="GO" id="GO:0006002">
    <property type="term" value="P:fructose 6-phosphate metabolic process"/>
    <property type="evidence" value="ECO:0007669"/>
    <property type="project" value="TreeGrafter"/>
</dbReference>
<evidence type="ECO:0000256" key="6">
    <source>
        <dbReference type="ARBA" id="ARBA00022576"/>
    </source>
</evidence>
<comment type="function">
    <text evidence="10">Catalyzes the first step in hexosamine metabolism, converting fructose-6P into glucosamine-6P using glutamine as a nitrogen source.</text>
</comment>
<dbReference type="Gene3D" id="3.60.20.10">
    <property type="entry name" value="Glutamine Phosphoribosylpyrophosphate, subunit 1, domain 1"/>
    <property type="match status" value="1"/>
</dbReference>
<evidence type="ECO:0000259" key="12">
    <source>
        <dbReference type="PROSITE" id="PS51464"/>
    </source>
</evidence>
<evidence type="ECO:0000256" key="4">
    <source>
        <dbReference type="ARBA" id="ARBA00016090"/>
    </source>
</evidence>
<reference evidence="13 14" key="1">
    <citation type="submission" date="2019-04" db="EMBL/GenBank/DDBJ databases">
        <title>Genome sequencing of Clostridium botulinum Groups I-IV and Clostridium butyricum.</title>
        <authorList>
            <person name="Brunt J."/>
            <person name="Van Vliet A.H.M."/>
            <person name="Stringer S.C."/>
            <person name="Carter A.T."/>
            <person name="Peck M.W."/>
        </authorList>
    </citation>
    <scope>NUCLEOTIDE SEQUENCE [LARGE SCALE GENOMIC DNA]</scope>
    <source>
        <strain evidence="13 14">IFR 18/037</strain>
    </source>
</reference>
<evidence type="ECO:0000256" key="9">
    <source>
        <dbReference type="ARBA" id="ARBA00022962"/>
    </source>
</evidence>
<dbReference type="SUPFAM" id="SSF53697">
    <property type="entry name" value="SIS domain"/>
    <property type="match status" value="1"/>
</dbReference>
<dbReference type="InterPro" id="IPR029055">
    <property type="entry name" value="Ntn_hydrolases_N"/>
</dbReference>
<comment type="subcellular location">
    <subcellularLocation>
        <location evidence="2 10">Cytoplasm</location>
    </subcellularLocation>
</comment>
<dbReference type="EC" id="2.6.1.16" evidence="3 10"/>
<proteinExistence type="inferred from homology"/>
<dbReference type="EMBL" id="SWOY01000005">
    <property type="protein sequence ID" value="NFG17863.1"/>
    <property type="molecule type" value="Genomic_DNA"/>
</dbReference>
<evidence type="ECO:0000256" key="2">
    <source>
        <dbReference type="ARBA" id="ARBA00004496"/>
    </source>
</evidence>
<gene>
    <name evidence="10 13" type="primary">glmS</name>
    <name evidence="13" type="ORF">FC794_13910</name>
</gene>
<evidence type="ECO:0000256" key="8">
    <source>
        <dbReference type="ARBA" id="ARBA00022737"/>
    </source>
</evidence>
<comment type="subunit">
    <text evidence="10">Homodimer.</text>
</comment>
<dbReference type="FunFam" id="3.60.20.10:FF:000006">
    <property type="entry name" value="Glutamine--fructose-6-phosphate aminotransferase [isomerizing]"/>
    <property type="match status" value="1"/>
</dbReference>
<evidence type="ECO:0000256" key="10">
    <source>
        <dbReference type="HAMAP-Rule" id="MF_00164"/>
    </source>
</evidence>